<feature type="compositionally biased region" description="Pro residues" evidence="1">
    <location>
        <begin position="182"/>
        <end position="192"/>
    </location>
</feature>
<accession>A0ABX8QQF1</accession>
<evidence type="ECO:0000313" key="4">
    <source>
        <dbReference type="Proteomes" id="UP001049518"/>
    </source>
</evidence>
<feature type="compositionally biased region" description="Pro residues" evidence="1">
    <location>
        <begin position="278"/>
        <end position="298"/>
    </location>
</feature>
<gene>
    <name evidence="3" type="ORF">AGRA3207_001826</name>
</gene>
<evidence type="ECO:0000313" key="3">
    <source>
        <dbReference type="EMBL" id="QXJ21020.1"/>
    </source>
</evidence>
<feature type="compositionally biased region" description="Basic and acidic residues" evidence="1">
    <location>
        <begin position="381"/>
        <end position="392"/>
    </location>
</feature>
<feature type="compositionally biased region" description="Low complexity" evidence="1">
    <location>
        <begin position="216"/>
        <end position="243"/>
    </location>
</feature>
<name>A0ABX8QQF1_9ACTN</name>
<protein>
    <submittedName>
        <fullName evidence="3">Uncharacterized protein</fullName>
    </submittedName>
</protein>
<feature type="transmembrane region" description="Helical" evidence="2">
    <location>
        <begin position="101"/>
        <end position="127"/>
    </location>
</feature>
<feature type="transmembrane region" description="Helical" evidence="2">
    <location>
        <begin position="147"/>
        <end position="171"/>
    </location>
</feature>
<feature type="region of interest" description="Disordered" evidence="1">
    <location>
        <begin position="181"/>
        <end position="392"/>
    </location>
</feature>
<reference evidence="3" key="1">
    <citation type="submission" date="2020-07" db="EMBL/GenBank/DDBJ databases">
        <authorList>
            <person name="Tarantini F.S."/>
            <person name="Hong K.W."/>
            <person name="Chan K.G."/>
        </authorList>
    </citation>
    <scope>NUCLEOTIDE SEQUENCE</scope>
    <source>
        <strain evidence="3">32-07</strain>
    </source>
</reference>
<dbReference type="RefSeq" id="WP_231334138.1">
    <property type="nucleotide sequence ID" value="NZ_CP059572.1"/>
</dbReference>
<organism evidence="3 4">
    <name type="scientific">Actinomadura graeca</name>
    <dbReference type="NCBI Taxonomy" id="2750812"/>
    <lineage>
        <taxon>Bacteria</taxon>
        <taxon>Bacillati</taxon>
        <taxon>Actinomycetota</taxon>
        <taxon>Actinomycetes</taxon>
        <taxon>Streptosporangiales</taxon>
        <taxon>Thermomonosporaceae</taxon>
        <taxon>Actinomadura</taxon>
    </lineage>
</organism>
<feature type="transmembrane region" description="Helical" evidence="2">
    <location>
        <begin position="69"/>
        <end position="89"/>
    </location>
</feature>
<feature type="compositionally biased region" description="Pro residues" evidence="1">
    <location>
        <begin position="307"/>
        <end position="326"/>
    </location>
</feature>
<keyword evidence="4" id="KW-1185">Reference proteome</keyword>
<evidence type="ECO:0000256" key="2">
    <source>
        <dbReference type="SAM" id="Phobius"/>
    </source>
</evidence>
<dbReference type="EMBL" id="CP059572">
    <property type="protein sequence ID" value="QXJ21020.1"/>
    <property type="molecule type" value="Genomic_DNA"/>
</dbReference>
<dbReference type="Proteomes" id="UP001049518">
    <property type="component" value="Chromosome"/>
</dbReference>
<proteinExistence type="predicted"/>
<keyword evidence="2" id="KW-0812">Transmembrane</keyword>
<evidence type="ECO:0000256" key="1">
    <source>
        <dbReference type="SAM" id="MobiDB-lite"/>
    </source>
</evidence>
<keyword evidence="2" id="KW-1133">Transmembrane helix</keyword>
<keyword evidence="2" id="KW-0472">Membrane</keyword>
<sequence>MTTRRMFVMAGGALAPVLLLTLLFNNQWVIDAIRKSDFEYDEGIGPLVSWFQFPQWRLTGGGVHAPGKFIFAVDFGTLLFFVLLALLALAASRPVEPRRGLFGAVVAGWWATVVAGGLSGIVLGVLIDWSLDLPGGAETGRTIWNTMSHGASFGLAYGWLPGIGALVGFLLTRPADHVQQPVPGPVLPPGGPVPYGAPGHSGAHLLPGAQPPQPQMQPGRMHQGQMQSGAHMQPGQMQPGMPMAPSPHAGQGLPPQHPAAVPYVPPPGPQQPQWAGAPLPPQAPQYPGAPVPPQPGPGAPQQQFQPSAPPPAAQAPSPPVPTPAPPADDDAAEPAEAPRQDEPAEPAEPAEAADRPRTEAETAADGTEDDAPGGEAGAGHGPDDDRPLAPPR</sequence>